<dbReference type="Pfam" id="PF13637">
    <property type="entry name" value="Ank_4"/>
    <property type="match status" value="1"/>
</dbReference>
<protein>
    <recommendedName>
        <fullName evidence="6">Ankyrin</fullName>
    </recommendedName>
</protein>
<dbReference type="AlphaFoldDB" id="A0A9W6ZV05"/>
<keyword evidence="1" id="KW-0677">Repeat</keyword>
<reference evidence="4" key="1">
    <citation type="submission" date="2022-07" db="EMBL/GenBank/DDBJ databases">
        <title>Genome analysis of Parmales, a sister group of diatoms, reveals the evolutionary specialization of diatoms from phago-mixotrophs to photoautotrophs.</title>
        <authorList>
            <person name="Ban H."/>
            <person name="Sato S."/>
            <person name="Yoshikawa S."/>
            <person name="Kazumasa Y."/>
            <person name="Nakamura Y."/>
            <person name="Ichinomiya M."/>
            <person name="Saitoh K."/>
            <person name="Sato N."/>
            <person name="Blanc-Mathieu R."/>
            <person name="Endo H."/>
            <person name="Kuwata A."/>
            <person name="Ogata H."/>
        </authorList>
    </citation>
    <scope>NUCLEOTIDE SEQUENCE</scope>
</reference>
<evidence type="ECO:0000313" key="4">
    <source>
        <dbReference type="EMBL" id="GMH58526.1"/>
    </source>
</evidence>
<keyword evidence="2 3" id="KW-0040">ANK repeat</keyword>
<name>A0A9W6ZV05_9STRA</name>
<dbReference type="Pfam" id="PF00023">
    <property type="entry name" value="Ank"/>
    <property type="match status" value="1"/>
</dbReference>
<evidence type="ECO:0000256" key="2">
    <source>
        <dbReference type="ARBA" id="ARBA00023043"/>
    </source>
</evidence>
<feature type="repeat" description="ANK" evidence="3">
    <location>
        <begin position="104"/>
        <end position="136"/>
    </location>
</feature>
<proteinExistence type="predicted"/>
<dbReference type="OrthoDB" id="4772757at2759"/>
<dbReference type="SMART" id="SM00248">
    <property type="entry name" value="ANK"/>
    <property type="match status" value="2"/>
</dbReference>
<dbReference type="PANTHER" id="PTHR24171:SF9">
    <property type="entry name" value="ANKYRIN REPEAT DOMAIN-CONTAINING PROTEIN 39"/>
    <property type="match status" value="1"/>
</dbReference>
<feature type="repeat" description="ANK" evidence="3">
    <location>
        <begin position="197"/>
        <end position="229"/>
    </location>
</feature>
<organism evidence="4 5">
    <name type="scientific">Triparma retinervis</name>
    <dbReference type="NCBI Taxonomy" id="2557542"/>
    <lineage>
        <taxon>Eukaryota</taxon>
        <taxon>Sar</taxon>
        <taxon>Stramenopiles</taxon>
        <taxon>Ochrophyta</taxon>
        <taxon>Bolidophyceae</taxon>
        <taxon>Parmales</taxon>
        <taxon>Triparmaceae</taxon>
        <taxon>Triparma</taxon>
    </lineage>
</organism>
<dbReference type="SUPFAM" id="SSF48403">
    <property type="entry name" value="Ankyrin repeat"/>
    <property type="match status" value="1"/>
</dbReference>
<evidence type="ECO:0000313" key="5">
    <source>
        <dbReference type="Proteomes" id="UP001165082"/>
    </source>
</evidence>
<feature type="non-terminal residue" evidence="4">
    <location>
        <position position="306"/>
    </location>
</feature>
<dbReference type="InterPro" id="IPR002110">
    <property type="entry name" value="Ankyrin_rpt"/>
</dbReference>
<comment type="caution">
    <text evidence="4">The sequence shown here is derived from an EMBL/GenBank/DDBJ whole genome shotgun (WGS) entry which is preliminary data.</text>
</comment>
<dbReference type="InterPro" id="IPR036770">
    <property type="entry name" value="Ankyrin_rpt-contain_sf"/>
</dbReference>
<evidence type="ECO:0000256" key="3">
    <source>
        <dbReference type="PROSITE-ProRule" id="PRU00023"/>
    </source>
</evidence>
<dbReference type="EMBL" id="BRXZ01006293">
    <property type="protein sequence ID" value="GMH58526.1"/>
    <property type="molecule type" value="Genomic_DNA"/>
</dbReference>
<dbReference type="PROSITE" id="PS50088">
    <property type="entry name" value="ANK_REPEAT"/>
    <property type="match status" value="2"/>
</dbReference>
<accession>A0A9W6ZV05</accession>
<dbReference type="PROSITE" id="PS50297">
    <property type="entry name" value="ANK_REP_REGION"/>
    <property type="match status" value="2"/>
</dbReference>
<evidence type="ECO:0000256" key="1">
    <source>
        <dbReference type="ARBA" id="ARBA00022737"/>
    </source>
</evidence>
<dbReference type="PANTHER" id="PTHR24171">
    <property type="entry name" value="ANKYRIN REPEAT DOMAIN-CONTAINING PROTEIN 39-RELATED"/>
    <property type="match status" value="1"/>
</dbReference>
<evidence type="ECO:0008006" key="6">
    <source>
        <dbReference type="Google" id="ProtNLM"/>
    </source>
</evidence>
<keyword evidence="5" id="KW-1185">Reference proteome</keyword>
<dbReference type="Gene3D" id="1.25.40.20">
    <property type="entry name" value="Ankyrin repeat-containing domain"/>
    <property type="match status" value="2"/>
</dbReference>
<sequence length="306" mass="32127">SHLIFQSVFDAALPAAPHGKCSLRSDPCPDGTMIESDTGRPLSSWSRGEASQLSLLRSENGSDVGNLLSRRIKSHADPTLAAKSNNIGALRTCYPQEGGVPGRGGSGPLHYAALHGSTDCARWLIGSGCSPNERNANGATPMHFAGGEGEILMAFGDLVYAPLIEMARDGDAQGVRGWMVENGGPGGMGVDGPEGWSGATALCHAASGGSLEVCRMLVEGGADVGRPREPRANAMHYATFKMHKGVFGYLKGVRGGREAKGRRGESQLWGSMGAVDCGELARWNVKEAERFVKACEDQGDEVEADT</sequence>
<gene>
    <name evidence="4" type="ORF">TrRE_jg1183</name>
</gene>
<dbReference type="Proteomes" id="UP001165082">
    <property type="component" value="Unassembled WGS sequence"/>
</dbReference>